<protein>
    <submittedName>
        <fullName evidence="3">Neural proliferation differentiation and control protein 1</fullName>
    </submittedName>
</protein>
<dbReference type="InterPro" id="IPR009635">
    <property type="entry name" value="NPDC1"/>
</dbReference>
<organism evidence="2 3">
    <name type="scientific">Puma concolor</name>
    <name type="common">Mountain lion</name>
    <name type="synonym">Felis concolor</name>
    <dbReference type="NCBI Taxonomy" id="9696"/>
    <lineage>
        <taxon>Eukaryota</taxon>
        <taxon>Metazoa</taxon>
        <taxon>Chordata</taxon>
        <taxon>Craniata</taxon>
        <taxon>Vertebrata</taxon>
        <taxon>Euteleostomi</taxon>
        <taxon>Mammalia</taxon>
        <taxon>Eutheria</taxon>
        <taxon>Laurasiatheria</taxon>
        <taxon>Carnivora</taxon>
        <taxon>Feliformia</taxon>
        <taxon>Felidae</taxon>
        <taxon>Felinae</taxon>
        <taxon>Puma</taxon>
    </lineage>
</organism>
<feature type="compositionally biased region" description="Polar residues" evidence="1">
    <location>
        <begin position="220"/>
        <end position="229"/>
    </location>
</feature>
<dbReference type="Pfam" id="PF06809">
    <property type="entry name" value="NPDC1"/>
    <property type="match status" value="1"/>
</dbReference>
<reference evidence="3" key="1">
    <citation type="submission" date="2025-08" db="UniProtKB">
        <authorList>
            <consortium name="RefSeq"/>
        </authorList>
    </citation>
    <scope>IDENTIFICATION</scope>
    <source>
        <tissue evidence="3">Blood</tissue>
    </source>
</reference>
<dbReference type="GeneID" id="112860666"/>
<gene>
    <name evidence="3" type="primary">NPDC1</name>
</gene>
<accession>A0A6P6HVF0</accession>
<dbReference type="GO" id="GO:0016020">
    <property type="term" value="C:membrane"/>
    <property type="evidence" value="ECO:0007669"/>
    <property type="project" value="InterPro"/>
</dbReference>
<evidence type="ECO:0000313" key="2">
    <source>
        <dbReference type="Proteomes" id="UP000515131"/>
    </source>
</evidence>
<dbReference type="AlphaFoldDB" id="A0A6P6HVF0"/>
<evidence type="ECO:0000313" key="3">
    <source>
        <dbReference type="RefSeq" id="XP_025779719.1"/>
    </source>
</evidence>
<sequence length="295" mass="30983">MACWDLQHSPSVVGEVGGQHPTLSLSETDLGPPFRGSQSGWKVQGLFRARCNCRQDPEGRTALARSAVAVQPVREGFLTGLAQASQVDSGEWVGQGSSNAAVCPGSLDCALKRRARCPPGAHVCGPCLQPFQEDQEGLCVPRMRRPAGENLPRPRLEDEIDFLAQELARQEPRHSRLTAQPQLEGGQQHLEPAATLGLSERRQGPNLGLPSTRGAPAPTVHTSLGSPVSSGPVHMSPLEPRGGRGDGLALGQDCALQEGQCDLWMDGSGHPCLGGGPPGGTAGMTTQGAAGWQRP</sequence>
<dbReference type="KEGG" id="pcoo:112860666"/>
<dbReference type="CTD" id="56654"/>
<keyword evidence="2" id="KW-1185">Reference proteome</keyword>
<proteinExistence type="predicted"/>
<dbReference type="RefSeq" id="XP_025779719.1">
    <property type="nucleotide sequence ID" value="XM_025923934.1"/>
</dbReference>
<name>A0A6P6HVF0_PUMCO</name>
<dbReference type="Proteomes" id="UP000515131">
    <property type="component" value="Unplaced"/>
</dbReference>
<dbReference type="PANTHER" id="PTHR23352:SF2">
    <property type="entry name" value="NEURAL PROLIFERATION DIFFERENTIATION AND CONTROL PROTEIN 1"/>
    <property type="match status" value="1"/>
</dbReference>
<evidence type="ECO:0000256" key="1">
    <source>
        <dbReference type="SAM" id="MobiDB-lite"/>
    </source>
</evidence>
<dbReference type="PANTHER" id="PTHR23352">
    <property type="entry name" value="NEURAL PROLIFERATION DIFFERENTIATION AND CONTROL PROTEIN-1 NPDC-1 PROTEIN"/>
    <property type="match status" value="1"/>
</dbReference>
<feature type="region of interest" description="Disordered" evidence="1">
    <location>
        <begin position="198"/>
        <end position="246"/>
    </location>
</feature>